<gene>
    <name evidence="6" type="primary">modA</name>
    <name evidence="6" type="ORF">SAMEA44541418_00900</name>
</gene>
<dbReference type="InterPro" id="IPR005950">
    <property type="entry name" value="ModA"/>
</dbReference>
<reference evidence="6 7" key="1">
    <citation type="submission" date="2017-06" db="EMBL/GenBank/DDBJ databases">
        <authorList>
            <consortium name="Pathogen Informatics"/>
        </authorList>
    </citation>
    <scope>NUCLEOTIDE SEQUENCE [LARGE SCALE GENOMIC DNA]</scope>
    <source>
        <strain evidence="6 7">NCTC12947</strain>
    </source>
</reference>
<feature type="binding site" evidence="4">
    <location>
        <position position="61"/>
    </location>
    <ligand>
        <name>molybdate</name>
        <dbReference type="ChEBI" id="CHEBI:36264"/>
    </ligand>
</feature>
<dbReference type="PIRSF" id="PIRSF004846">
    <property type="entry name" value="ModA"/>
    <property type="match status" value="1"/>
</dbReference>
<dbReference type="GO" id="GO:0046872">
    <property type="term" value="F:metal ion binding"/>
    <property type="evidence" value="ECO:0007669"/>
    <property type="project" value="UniProtKB-KW"/>
</dbReference>
<dbReference type="NCBIfam" id="TIGR01256">
    <property type="entry name" value="modA"/>
    <property type="match status" value="1"/>
</dbReference>
<comment type="similarity">
    <text evidence="1">Belongs to the bacterial solute-binding protein ModA family.</text>
</comment>
<dbReference type="PANTHER" id="PTHR30632:SF14">
    <property type="entry name" value="TUNGSTATE_MOLYBDATE_CHROMATE-BINDING PROTEIN MODA"/>
    <property type="match status" value="1"/>
</dbReference>
<dbReference type="EMBL" id="LT906449">
    <property type="protein sequence ID" value="SNV07496.1"/>
    <property type="molecule type" value="Genomic_DNA"/>
</dbReference>
<organism evidence="6 7">
    <name type="scientific">Capnocytophaga haemolytica</name>
    <dbReference type="NCBI Taxonomy" id="45243"/>
    <lineage>
        <taxon>Bacteria</taxon>
        <taxon>Pseudomonadati</taxon>
        <taxon>Bacteroidota</taxon>
        <taxon>Flavobacteriia</taxon>
        <taxon>Flavobacteriales</taxon>
        <taxon>Flavobacteriaceae</taxon>
        <taxon>Capnocytophaga</taxon>
    </lineage>
</organism>
<dbReference type="GO" id="GO:0030973">
    <property type="term" value="F:molybdate ion binding"/>
    <property type="evidence" value="ECO:0007669"/>
    <property type="project" value="InterPro"/>
</dbReference>
<evidence type="ECO:0000256" key="1">
    <source>
        <dbReference type="ARBA" id="ARBA00009175"/>
    </source>
</evidence>
<dbReference type="RefSeq" id="WP_074860779.1">
    <property type="nucleotide sequence ID" value="NZ_CP014227.1"/>
</dbReference>
<feature type="signal peptide" evidence="5">
    <location>
        <begin position="1"/>
        <end position="20"/>
    </location>
</feature>
<dbReference type="Pfam" id="PF13531">
    <property type="entry name" value="SBP_bac_11"/>
    <property type="match status" value="1"/>
</dbReference>
<feature type="binding site" evidence="4">
    <location>
        <position position="167"/>
    </location>
    <ligand>
        <name>molybdate</name>
        <dbReference type="ChEBI" id="CHEBI:36264"/>
    </ligand>
</feature>
<accession>A0AAX2GWV9</accession>
<evidence type="ECO:0000256" key="2">
    <source>
        <dbReference type="ARBA" id="ARBA00022723"/>
    </source>
</evidence>
<proteinExistence type="inferred from homology"/>
<name>A0AAX2GWV9_9FLAO</name>
<dbReference type="GO" id="GO:0015689">
    <property type="term" value="P:molybdate ion transport"/>
    <property type="evidence" value="ECO:0007669"/>
    <property type="project" value="InterPro"/>
</dbReference>
<keyword evidence="2 4" id="KW-0479">Metal-binding</keyword>
<dbReference type="InterPro" id="IPR050682">
    <property type="entry name" value="ModA/WtpA"/>
</dbReference>
<evidence type="ECO:0000256" key="4">
    <source>
        <dbReference type="PIRSR" id="PIRSR004846-1"/>
    </source>
</evidence>
<dbReference type="PANTHER" id="PTHR30632">
    <property type="entry name" value="MOLYBDATE-BINDING PERIPLASMIC PROTEIN"/>
    <property type="match status" value="1"/>
</dbReference>
<sequence>MKRIITLLILILTASAPLRAQSNSEITVAAAANLRYVLPELVSAYHKEYPKNQLTITYGASGTFTQQILNGAPFDLFLSADTAKPEKLHQAGKTVGEVTPYAYGKLALWSKNYNPSVGLKLLTDPKIKKIAIAKPELAPYGAAAVEALKKAQLYSKVENKIVWADNIGAAAQYAATGSADVGFIALSSAVATEMKGKGKYLILKEAQTTPIPQAAVVLATPKAKEAQHFLDYITNSKVQKIWQKYGYALPIKKK</sequence>
<evidence type="ECO:0000313" key="7">
    <source>
        <dbReference type="Proteomes" id="UP000215539"/>
    </source>
</evidence>
<dbReference type="AlphaFoldDB" id="A0AAX2GWV9"/>
<protein>
    <submittedName>
        <fullName evidence="6">Molybdate-binding periplasmic protein</fullName>
    </submittedName>
</protein>
<evidence type="ECO:0000313" key="6">
    <source>
        <dbReference type="EMBL" id="SNV07496.1"/>
    </source>
</evidence>
<feature type="chain" id="PRO_5043948590" evidence="5">
    <location>
        <begin position="21"/>
        <end position="254"/>
    </location>
</feature>
<evidence type="ECO:0000256" key="5">
    <source>
        <dbReference type="SAM" id="SignalP"/>
    </source>
</evidence>
<dbReference type="InterPro" id="IPR044084">
    <property type="entry name" value="AvModA-like_subst-bd"/>
</dbReference>
<evidence type="ECO:0000256" key="3">
    <source>
        <dbReference type="ARBA" id="ARBA00022729"/>
    </source>
</evidence>
<dbReference type="SUPFAM" id="SSF53850">
    <property type="entry name" value="Periplasmic binding protein-like II"/>
    <property type="match status" value="1"/>
</dbReference>
<dbReference type="Gene3D" id="3.40.190.10">
    <property type="entry name" value="Periplasmic binding protein-like II"/>
    <property type="match status" value="2"/>
</dbReference>
<keyword evidence="4" id="KW-0500">Molybdenum</keyword>
<dbReference type="CDD" id="cd13539">
    <property type="entry name" value="PBP2_AvModA"/>
    <property type="match status" value="1"/>
</dbReference>
<dbReference type="Proteomes" id="UP000215539">
    <property type="component" value="Chromosome 1"/>
</dbReference>
<keyword evidence="3 5" id="KW-0732">Signal</keyword>